<dbReference type="Pfam" id="PF00110">
    <property type="entry name" value="wnt"/>
    <property type="match status" value="1"/>
</dbReference>
<keyword evidence="6 8" id="KW-0879">Wnt signaling pathway</keyword>
<dbReference type="Proteomes" id="UP001626550">
    <property type="component" value="Unassembled WGS sequence"/>
</dbReference>
<feature type="signal peptide" evidence="9">
    <location>
        <begin position="1"/>
        <end position="19"/>
    </location>
</feature>
<name>A0ABD2Q4X4_9PLAT</name>
<keyword evidence="7" id="KW-1015">Disulfide bond</keyword>
<feature type="chain" id="PRO_5044741164" description="Protein Wnt" evidence="9">
    <location>
        <begin position="20"/>
        <end position="207"/>
    </location>
</feature>
<evidence type="ECO:0000256" key="9">
    <source>
        <dbReference type="SAM" id="SignalP"/>
    </source>
</evidence>
<evidence type="ECO:0000313" key="10">
    <source>
        <dbReference type="EMBL" id="KAL3314428.1"/>
    </source>
</evidence>
<keyword evidence="9" id="KW-0732">Signal</keyword>
<comment type="caution">
    <text evidence="10">The sequence shown here is derived from an EMBL/GenBank/DDBJ whole genome shotgun (WGS) entry which is preliminary data.</text>
</comment>
<reference evidence="10 11" key="1">
    <citation type="submission" date="2024-11" db="EMBL/GenBank/DDBJ databases">
        <title>Adaptive evolution of stress response genes in parasites aligns with host niche diversity.</title>
        <authorList>
            <person name="Hahn C."/>
            <person name="Resl P."/>
        </authorList>
    </citation>
    <scope>NUCLEOTIDE SEQUENCE [LARGE SCALE GENOMIC DNA]</scope>
    <source>
        <strain evidence="10">EGGRZ-B1_66</strain>
        <tissue evidence="10">Body</tissue>
    </source>
</reference>
<keyword evidence="4" id="KW-0964">Secreted</keyword>
<evidence type="ECO:0000256" key="8">
    <source>
        <dbReference type="RuleBase" id="RU003500"/>
    </source>
</evidence>
<dbReference type="InterPro" id="IPR005817">
    <property type="entry name" value="Wnt"/>
</dbReference>
<dbReference type="EMBL" id="JBJKFK010001003">
    <property type="protein sequence ID" value="KAL3314428.1"/>
    <property type="molecule type" value="Genomic_DNA"/>
</dbReference>
<gene>
    <name evidence="10" type="primary">WNT4_2</name>
    <name evidence="10" type="ORF">Ciccas_006955</name>
</gene>
<evidence type="ECO:0000256" key="5">
    <source>
        <dbReference type="ARBA" id="ARBA00022530"/>
    </source>
</evidence>
<keyword evidence="3 8" id="KW-0217">Developmental protein</keyword>
<evidence type="ECO:0000256" key="3">
    <source>
        <dbReference type="ARBA" id="ARBA00022473"/>
    </source>
</evidence>
<evidence type="ECO:0000256" key="2">
    <source>
        <dbReference type="ARBA" id="ARBA00005683"/>
    </source>
</evidence>
<comment type="similarity">
    <text evidence="2 8">Belongs to the Wnt family.</text>
</comment>
<dbReference type="GO" id="GO:0016055">
    <property type="term" value="P:Wnt signaling pathway"/>
    <property type="evidence" value="ECO:0007669"/>
    <property type="project" value="UniProtKB-KW"/>
</dbReference>
<evidence type="ECO:0000313" key="11">
    <source>
        <dbReference type="Proteomes" id="UP001626550"/>
    </source>
</evidence>
<evidence type="ECO:0000256" key="1">
    <source>
        <dbReference type="ARBA" id="ARBA00004498"/>
    </source>
</evidence>
<comment type="subcellular location">
    <subcellularLocation>
        <location evidence="1 8">Secreted</location>
        <location evidence="1 8">Extracellular space</location>
        <location evidence="1 8">Extracellular matrix</location>
    </subcellularLocation>
</comment>
<dbReference type="AlphaFoldDB" id="A0ABD2Q4X4"/>
<proteinExistence type="inferred from homology"/>
<keyword evidence="5" id="KW-0272">Extracellular matrix</keyword>
<evidence type="ECO:0000256" key="4">
    <source>
        <dbReference type="ARBA" id="ARBA00022525"/>
    </source>
</evidence>
<keyword evidence="11" id="KW-1185">Reference proteome</keyword>
<accession>A0ABD2Q4X4</accession>
<evidence type="ECO:0000256" key="7">
    <source>
        <dbReference type="ARBA" id="ARBA00023157"/>
    </source>
</evidence>
<protein>
    <recommendedName>
        <fullName evidence="8">Protein Wnt</fullName>
    </recommendedName>
</protein>
<comment type="function">
    <text evidence="8">Ligand for members of the frizzled family of seven transmembrane receptors.</text>
</comment>
<evidence type="ECO:0000256" key="6">
    <source>
        <dbReference type="ARBA" id="ARBA00022687"/>
    </source>
</evidence>
<organism evidence="10 11">
    <name type="scientific">Cichlidogyrus casuarinus</name>
    <dbReference type="NCBI Taxonomy" id="1844966"/>
    <lineage>
        <taxon>Eukaryota</taxon>
        <taxon>Metazoa</taxon>
        <taxon>Spiralia</taxon>
        <taxon>Lophotrochozoa</taxon>
        <taxon>Platyhelminthes</taxon>
        <taxon>Monogenea</taxon>
        <taxon>Monopisthocotylea</taxon>
        <taxon>Dactylogyridea</taxon>
        <taxon>Ancyrocephalidae</taxon>
        <taxon>Cichlidogyrus</taxon>
    </lineage>
</organism>
<sequence length="207" mass="23254">MLSCLGLFFISSCWAMILAEDEDLELSSHSLYNNRNGLRQTLANQDPNDAIFSGNIATSEGNPINTGDFTYVPYPASDIVAFKTLAPSYDVPLNPNQSPTYTPLPTLSDLVDQGGQFSRALCNQSHLFVGEQAKICNSFLALMPSLVRGYAAGIAECEFQFRNEKWNCKGHNHTVTVPNRRWLYRARRNMPVNQRVHTYMDRLLARS</sequence>